<protein>
    <submittedName>
        <fullName evidence="1">Uncharacterized protein</fullName>
    </submittedName>
</protein>
<sequence>MPTIITNANLLHEAQAYVLEKVKETPYKESTALEQNRKLMQFIDEACVRFNLGPKDAEAMLRLFSVESEKK</sequence>
<dbReference type="EMBL" id="FRDI01000002">
    <property type="protein sequence ID" value="SHN48771.1"/>
    <property type="molecule type" value="Genomic_DNA"/>
</dbReference>
<reference evidence="1 2" key="1">
    <citation type="submission" date="2016-12" db="EMBL/GenBank/DDBJ databases">
        <authorList>
            <person name="Song W.-J."/>
            <person name="Kurnit D.M."/>
        </authorList>
    </citation>
    <scope>NUCLEOTIDE SEQUENCE [LARGE SCALE GENOMIC DNA]</scope>
    <source>
        <strain evidence="1 2">DSM 11393</strain>
    </source>
</reference>
<name>A0A1M7RRF8_9BACT</name>
<keyword evidence="2" id="KW-1185">Reference proteome</keyword>
<dbReference type="RefSeq" id="WP_072695319.1">
    <property type="nucleotide sequence ID" value="NZ_FRDI01000002.1"/>
</dbReference>
<dbReference type="Proteomes" id="UP000186469">
    <property type="component" value="Unassembled WGS sequence"/>
</dbReference>
<dbReference type="OrthoDB" id="5422828at2"/>
<evidence type="ECO:0000313" key="2">
    <source>
        <dbReference type="Proteomes" id="UP000186469"/>
    </source>
</evidence>
<evidence type="ECO:0000313" key="1">
    <source>
        <dbReference type="EMBL" id="SHN48771.1"/>
    </source>
</evidence>
<gene>
    <name evidence="1" type="ORF">SAMN02745728_00044</name>
</gene>
<organism evidence="1 2">
    <name type="scientific">Desulfovibrio litoralis DSM 11393</name>
    <dbReference type="NCBI Taxonomy" id="1121455"/>
    <lineage>
        <taxon>Bacteria</taxon>
        <taxon>Pseudomonadati</taxon>
        <taxon>Thermodesulfobacteriota</taxon>
        <taxon>Desulfovibrionia</taxon>
        <taxon>Desulfovibrionales</taxon>
        <taxon>Desulfovibrionaceae</taxon>
        <taxon>Desulfovibrio</taxon>
    </lineage>
</organism>
<accession>A0A1M7RRF8</accession>
<dbReference type="STRING" id="1121455.SAMN02745728_00044"/>
<proteinExistence type="predicted"/>
<dbReference type="AlphaFoldDB" id="A0A1M7RRF8"/>